<keyword evidence="2" id="KW-1185">Reference proteome</keyword>
<dbReference type="Proteomes" id="UP001057402">
    <property type="component" value="Chromosome 5"/>
</dbReference>
<dbReference type="EMBL" id="CM042884">
    <property type="protein sequence ID" value="KAI4369722.1"/>
    <property type="molecule type" value="Genomic_DNA"/>
</dbReference>
<reference evidence="2" key="1">
    <citation type="journal article" date="2023" name="Front. Plant Sci.">
        <title>Chromosomal-level genome assembly of Melastoma candidum provides insights into trichome evolution.</title>
        <authorList>
            <person name="Zhong Y."/>
            <person name="Wu W."/>
            <person name="Sun C."/>
            <person name="Zou P."/>
            <person name="Liu Y."/>
            <person name="Dai S."/>
            <person name="Zhou R."/>
        </authorList>
    </citation>
    <scope>NUCLEOTIDE SEQUENCE [LARGE SCALE GENOMIC DNA]</scope>
</reference>
<evidence type="ECO:0000313" key="2">
    <source>
        <dbReference type="Proteomes" id="UP001057402"/>
    </source>
</evidence>
<gene>
    <name evidence="1" type="ORF">MLD38_018136</name>
</gene>
<accession>A0ACB9QU68</accession>
<proteinExistence type="predicted"/>
<sequence length="465" mass="50330">MRMTTGNVLSFLILATAMAAAPSDGRLQPEAVTRAHVAAKGTKWAVLVAGSSGYENFRHQADVCHAYQILKKNGMKDENIIVFMYDDIANNEENPTPGIIINKPGGGDVYKGVPKDYTGKSVTAANLYAVLLGNKTALRGGSGKVLNSGPNDNVFVFYTDHGSAGLIGMPVGDDVHAKDLIKVLKTMAAKKSFKNMVIYVEACEAGSLFQGLLPNNINIYATTASNPEESSYGYYCPGDDDHPDVSKYGTCLGDLYSISWMEDCDVKDLRSETLKQQYNLVKKRTTLSHVMQYGYTGLISDFLSTYMGEGNRKVSSAIDSVQEAASSLPATSGLVVSQRDADLIYYQHKVKNAPAGSVQSVEAQKRLSAEISKRQKEDSNINFVVKLLLGDAKSSSAFNAVRPAGQALVDDWDCFKSLVNIYQQRCGRLSTYGKKYTGVMANLCNAGVKKEQFDKAALQACSVAP</sequence>
<organism evidence="1 2">
    <name type="scientific">Melastoma candidum</name>
    <dbReference type="NCBI Taxonomy" id="119954"/>
    <lineage>
        <taxon>Eukaryota</taxon>
        <taxon>Viridiplantae</taxon>
        <taxon>Streptophyta</taxon>
        <taxon>Embryophyta</taxon>
        <taxon>Tracheophyta</taxon>
        <taxon>Spermatophyta</taxon>
        <taxon>Magnoliopsida</taxon>
        <taxon>eudicotyledons</taxon>
        <taxon>Gunneridae</taxon>
        <taxon>Pentapetalae</taxon>
        <taxon>rosids</taxon>
        <taxon>malvids</taxon>
        <taxon>Myrtales</taxon>
        <taxon>Melastomataceae</taxon>
        <taxon>Melastomatoideae</taxon>
        <taxon>Melastomateae</taxon>
        <taxon>Melastoma</taxon>
    </lineage>
</organism>
<name>A0ACB9QU68_9MYRT</name>
<comment type="caution">
    <text evidence="1">The sequence shown here is derived from an EMBL/GenBank/DDBJ whole genome shotgun (WGS) entry which is preliminary data.</text>
</comment>
<evidence type="ECO:0000313" key="1">
    <source>
        <dbReference type="EMBL" id="KAI4369722.1"/>
    </source>
</evidence>
<protein>
    <submittedName>
        <fullName evidence="1">Uncharacterized protein</fullName>
    </submittedName>
</protein>